<comment type="catalytic activity">
    <reaction evidence="15">
        <text>Couples ATP hydrolysis with the unwinding of duplex DNA by translocating in the 3'-5' direction.</text>
        <dbReference type="EC" id="5.6.2.4"/>
    </reaction>
</comment>
<comment type="cofactor">
    <cofactor evidence="1">
        <name>Mg(2+)</name>
        <dbReference type="ChEBI" id="CHEBI:18420"/>
    </cofactor>
</comment>
<name>A0A223KQS0_9BACI</name>
<dbReference type="GO" id="GO:0009378">
    <property type="term" value="F:four-way junction helicase activity"/>
    <property type="evidence" value="ECO:0007669"/>
    <property type="project" value="TreeGrafter"/>
</dbReference>
<evidence type="ECO:0000256" key="7">
    <source>
        <dbReference type="ARBA" id="ARBA00022801"/>
    </source>
</evidence>
<accession>A0A223KQS0</accession>
<dbReference type="InterPro" id="IPR010997">
    <property type="entry name" value="HRDC-like_sf"/>
</dbReference>
<evidence type="ECO:0000259" key="17">
    <source>
        <dbReference type="PROSITE" id="PS50967"/>
    </source>
</evidence>
<dbReference type="InterPro" id="IPR027417">
    <property type="entry name" value="P-loop_NTPase"/>
</dbReference>
<evidence type="ECO:0000256" key="9">
    <source>
        <dbReference type="ARBA" id="ARBA00022833"/>
    </source>
</evidence>
<keyword evidence="14" id="KW-0413">Isomerase</keyword>
<dbReference type="PROSITE" id="PS50967">
    <property type="entry name" value="HRDC"/>
    <property type="match status" value="1"/>
</dbReference>
<dbReference type="GO" id="GO:0006281">
    <property type="term" value="P:DNA repair"/>
    <property type="evidence" value="ECO:0007669"/>
    <property type="project" value="UniProtKB-KW"/>
</dbReference>
<dbReference type="AlphaFoldDB" id="A0A223KQS0"/>
<dbReference type="SMART" id="SM00487">
    <property type="entry name" value="DEXDc"/>
    <property type="match status" value="1"/>
</dbReference>
<keyword evidence="13" id="KW-0234">DNA repair</keyword>
<dbReference type="PANTHER" id="PTHR13710:SF105">
    <property type="entry name" value="ATP-DEPENDENT DNA HELICASE Q1"/>
    <property type="match status" value="1"/>
</dbReference>
<evidence type="ECO:0000256" key="2">
    <source>
        <dbReference type="ARBA" id="ARBA00001947"/>
    </source>
</evidence>
<dbReference type="NCBIfam" id="TIGR00614">
    <property type="entry name" value="recQ_fam"/>
    <property type="match status" value="1"/>
</dbReference>
<organism evidence="20 21">
    <name type="scientific">Sutcliffiella cohnii</name>
    <dbReference type="NCBI Taxonomy" id="33932"/>
    <lineage>
        <taxon>Bacteria</taxon>
        <taxon>Bacillati</taxon>
        <taxon>Bacillota</taxon>
        <taxon>Bacilli</taxon>
        <taxon>Bacillales</taxon>
        <taxon>Bacillaceae</taxon>
        <taxon>Sutcliffiella</taxon>
    </lineage>
</organism>
<keyword evidence="11" id="KW-0238">DNA-binding</keyword>
<evidence type="ECO:0000256" key="11">
    <source>
        <dbReference type="ARBA" id="ARBA00023125"/>
    </source>
</evidence>
<dbReference type="Gene3D" id="1.10.10.1390">
    <property type="entry name" value="ATP-dependent DNA helicase RecQ"/>
    <property type="match status" value="1"/>
</dbReference>
<dbReference type="SMART" id="SM00956">
    <property type="entry name" value="RQC"/>
    <property type="match status" value="1"/>
</dbReference>
<feature type="domain" description="Helicase C-terminal" evidence="19">
    <location>
        <begin position="214"/>
        <end position="364"/>
    </location>
</feature>
<evidence type="ECO:0000256" key="13">
    <source>
        <dbReference type="ARBA" id="ARBA00023204"/>
    </source>
</evidence>
<dbReference type="Pfam" id="PF09382">
    <property type="entry name" value="RQC"/>
    <property type="match status" value="1"/>
</dbReference>
<dbReference type="FunFam" id="1.10.150.80:FF:000002">
    <property type="entry name" value="ATP-dependent DNA helicase RecQ"/>
    <property type="match status" value="1"/>
</dbReference>
<dbReference type="PROSITE" id="PS51192">
    <property type="entry name" value="HELICASE_ATP_BIND_1"/>
    <property type="match status" value="1"/>
</dbReference>
<dbReference type="EC" id="5.6.2.4" evidence="16"/>
<dbReference type="GO" id="GO:0006310">
    <property type="term" value="P:DNA recombination"/>
    <property type="evidence" value="ECO:0007669"/>
    <property type="project" value="UniProtKB-UniRule"/>
</dbReference>
<dbReference type="Proteomes" id="UP000215224">
    <property type="component" value="Chromosome"/>
</dbReference>
<dbReference type="SUPFAM" id="SSF47819">
    <property type="entry name" value="HRDC-like"/>
    <property type="match status" value="1"/>
</dbReference>
<keyword evidence="10" id="KW-0067">ATP-binding</keyword>
<dbReference type="InterPro" id="IPR006293">
    <property type="entry name" value="DNA_helicase_ATP-dep_RecQ_bac"/>
</dbReference>
<dbReference type="InterPro" id="IPR011545">
    <property type="entry name" value="DEAD/DEAH_box_helicase_dom"/>
</dbReference>
<proteinExistence type="inferred from homology"/>
<dbReference type="InterPro" id="IPR001650">
    <property type="entry name" value="Helicase_C-like"/>
</dbReference>
<dbReference type="Pfam" id="PF00270">
    <property type="entry name" value="DEAD"/>
    <property type="match status" value="1"/>
</dbReference>
<dbReference type="InterPro" id="IPR029491">
    <property type="entry name" value="Helicase_HTH"/>
</dbReference>
<dbReference type="GO" id="GO:0030894">
    <property type="term" value="C:replisome"/>
    <property type="evidence" value="ECO:0007669"/>
    <property type="project" value="TreeGrafter"/>
</dbReference>
<evidence type="ECO:0000256" key="8">
    <source>
        <dbReference type="ARBA" id="ARBA00022806"/>
    </source>
</evidence>
<keyword evidence="8 20" id="KW-0347">Helicase</keyword>
<dbReference type="GO" id="GO:0005737">
    <property type="term" value="C:cytoplasm"/>
    <property type="evidence" value="ECO:0007669"/>
    <property type="project" value="TreeGrafter"/>
</dbReference>
<evidence type="ECO:0000313" key="20">
    <source>
        <dbReference type="EMBL" id="AST91829.1"/>
    </source>
</evidence>
<evidence type="ECO:0000256" key="14">
    <source>
        <dbReference type="ARBA" id="ARBA00023235"/>
    </source>
</evidence>
<keyword evidence="5" id="KW-0547">Nucleotide-binding</keyword>
<dbReference type="NCBIfam" id="TIGR01389">
    <property type="entry name" value="recQ"/>
    <property type="match status" value="1"/>
</dbReference>
<evidence type="ECO:0000256" key="3">
    <source>
        <dbReference type="ARBA" id="ARBA00005446"/>
    </source>
</evidence>
<dbReference type="InterPro" id="IPR036388">
    <property type="entry name" value="WH-like_DNA-bd_sf"/>
</dbReference>
<dbReference type="InterPro" id="IPR032284">
    <property type="entry name" value="RecQ_Zn-bd"/>
</dbReference>
<keyword evidence="12" id="KW-0233">DNA recombination</keyword>
<evidence type="ECO:0000259" key="18">
    <source>
        <dbReference type="PROSITE" id="PS51192"/>
    </source>
</evidence>
<dbReference type="EMBL" id="CP018866">
    <property type="protein sequence ID" value="AST91829.1"/>
    <property type="molecule type" value="Genomic_DNA"/>
</dbReference>
<dbReference type="FunFam" id="3.40.50.300:FF:000296">
    <property type="entry name" value="ATP-dependent DNA helicase RecQ"/>
    <property type="match status" value="1"/>
</dbReference>
<reference evidence="20 21" key="1">
    <citation type="submission" date="2016-12" db="EMBL/GenBank/DDBJ databases">
        <title>The whole genome sequencing and assembly of Bacillus cohnii DSM 6307T strain.</title>
        <authorList>
            <person name="Lee Y.-J."/>
            <person name="Yi H."/>
            <person name="Bahn Y.-S."/>
            <person name="Kim J.F."/>
            <person name="Lee D.-W."/>
        </authorList>
    </citation>
    <scope>NUCLEOTIDE SEQUENCE [LARGE SCALE GENOMIC DNA]</scope>
    <source>
        <strain evidence="20 21">DSM 6307</strain>
    </source>
</reference>
<dbReference type="Gene3D" id="1.10.10.10">
    <property type="entry name" value="Winged helix-like DNA-binding domain superfamily/Winged helix DNA-binding domain"/>
    <property type="match status" value="1"/>
</dbReference>
<evidence type="ECO:0000256" key="10">
    <source>
        <dbReference type="ARBA" id="ARBA00022840"/>
    </source>
</evidence>
<keyword evidence="9" id="KW-0862">Zinc</keyword>
<dbReference type="Pfam" id="PF00570">
    <property type="entry name" value="HRDC"/>
    <property type="match status" value="1"/>
</dbReference>
<dbReference type="InterPro" id="IPR044876">
    <property type="entry name" value="HRDC_dom_sf"/>
</dbReference>
<evidence type="ECO:0000256" key="4">
    <source>
        <dbReference type="ARBA" id="ARBA00022723"/>
    </source>
</evidence>
<dbReference type="GO" id="GO:0003677">
    <property type="term" value="F:DNA binding"/>
    <property type="evidence" value="ECO:0007669"/>
    <property type="project" value="UniProtKB-KW"/>
</dbReference>
<dbReference type="Pfam" id="PF00271">
    <property type="entry name" value="Helicase_C"/>
    <property type="match status" value="1"/>
</dbReference>
<dbReference type="InterPro" id="IPR002121">
    <property type="entry name" value="HRDC_dom"/>
</dbReference>
<evidence type="ECO:0000256" key="12">
    <source>
        <dbReference type="ARBA" id="ARBA00023172"/>
    </source>
</evidence>
<dbReference type="Pfam" id="PF14493">
    <property type="entry name" value="HTH_40"/>
    <property type="match status" value="1"/>
</dbReference>
<dbReference type="GO" id="GO:0005524">
    <property type="term" value="F:ATP binding"/>
    <property type="evidence" value="ECO:0007669"/>
    <property type="project" value="UniProtKB-KW"/>
</dbReference>
<dbReference type="GO" id="GO:0046872">
    <property type="term" value="F:metal ion binding"/>
    <property type="evidence" value="ECO:0007669"/>
    <property type="project" value="UniProtKB-KW"/>
</dbReference>
<dbReference type="SUPFAM" id="SSF52540">
    <property type="entry name" value="P-loop containing nucleoside triphosphate hydrolases"/>
    <property type="match status" value="1"/>
</dbReference>
<dbReference type="PROSITE" id="PS51194">
    <property type="entry name" value="HELICASE_CTER"/>
    <property type="match status" value="1"/>
</dbReference>
<comment type="cofactor">
    <cofactor evidence="2">
        <name>Zn(2+)</name>
        <dbReference type="ChEBI" id="CHEBI:29105"/>
    </cofactor>
</comment>
<gene>
    <name evidence="20" type="ORF">BC6307_11340</name>
</gene>
<dbReference type="CDD" id="cd17920">
    <property type="entry name" value="DEXHc_RecQ"/>
    <property type="match status" value="1"/>
</dbReference>
<keyword evidence="6" id="KW-0227">DNA damage</keyword>
<dbReference type="GO" id="GO:0043138">
    <property type="term" value="F:3'-5' DNA helicase activity"/>
    <property type="evidence" value="ECO:0007669"/>
    <property type="project" value="UniProtKB-EC"/>
</dbReference>
<dbReference type="Gene3D" id="3.40.50.300">
    <property type="entry name" value="P-loop containing nucleotide triphosphate hydrolases"/>
    <property type="match status" value="2"/>
</dbReference>
<dbReference type="InterPro" id="IPR018982">
    <property type="entry name" value="RQC_domain"/>
</dbReference>
<dbReference type="KEGG" id="bcoh:BC6307_11340"/>
<dbReference type="Pfam" id="PF16124">
    <property type="entry name" value="RecQ_Zn_bind"/>
    <property type="match status" value="1"/>
</dbReference>
<feature type="domain" description="Helicase ATP-binding" evidence="18">
    <location>
        <begin position="25"/>
        <end position="194"/>
    </location>
</feature>
<dbReference type="GO" id="GO:0016787">
    <property type="term" value="F:hydrolase activity"/>
    <property type="evidence" value="ECO:0007669"/>
    <property type="project" value="UniProtKB-KW"/>
</dbReference>
<dbReference type="SUPFAM" id="SSF46785">
    <property type="entry name" value="Winged helix' DNA-binding domain"/>
    <property type="match status" value="1"/>
</dbReference>
<dbReference type="RefSeq" id="WP_066410895.1">
    <property type="nucleotide sequence ID" value="NZ_CP018866.1"/>
</dbReference>
<evidence type="ECO:0000313" key="21">
    <source>
        <dbReference type="Proteomes" id="UP000215224"/>
    </source>
</evidence>
<keyword evidence="7" id="KW-0378">Hydrolase</keyword>
<evidence type="ECO:0000259" key="19">
    <source>
        <dbReference type="PROSITE" id="PS51194"/>
    </source>
</evidence>
<evidence type="ECO:0000256" key="16">
    <source>
        <dbReference type="NCBIfam" id="TIGR01389"/>
    </source>
</evidence>
<dbReference type="Gene3D" id="1.10.150.80">
    <property type="entry name" value="HRDC domain"/>
    <property type="match status" value="1"/>
</dbReference>
<protein>
    <recommendedName>
        <fullName evidence="16">DNA helicase RecQ</fullName>
        <ecNumber evidence="16">5.6.2.4</ecNumber>
    </recommendedName>
</protein>
<dbReference type="SMART" id="SM00490">
    <property type="entry name" value="HELICc"/>
    <property type="match status" value="1"/>
</dbReference>
<dbReference type="InterPro" id="IPR036390">
    <property type="entry name" value="WH_DNA-bd_sf"/>
</dbReference>
<feature type="domain" description="HRDC" evidence="17">
    <location>
        <begin position="512"/>
        <end position="592"/>
    </location>
</feature>
<dbReference type="STRING" id="1314751.GCA_001591425_00142"/>
<dbReference type="GO" id="GO:0006260">
    <property type="term" value="P:DNA replication"/>
    <property type="evidence" value="ECO:0007669"/>
    <property type="project" value="InterPro"/>
</dbReference>
<evidence type="ECO:0000256" key="6">
    <source>
        <dbReference type="ARBA" id="ARBA00022763"/>
    </source>
</evidence>
<keyword evidence="4" id="KW-0479">Metal-binding</keyword>
<keyword evidence="21" id="KW-1185">Reference proteome</keyword>
<evidence type="ECO:0000256" key="5">
    <source>
        <dbReference type="ARBA" id="ARBA00022741"/>
    </source>
</evidence>
<evidence type="ECO:0000256" key="15">
    <source>
        <dbReference type="ARBA" id="ARBA00034617"/>
    </source>
</evidence>
<dbReference type="InterPro" id="IPR014001">
    <property type="entry name" value="Helicase_ATP-bd"/>
</dbReference>
<dbReference type="GO" id="GO:0043590">
    <property type="term" value="C:bacterial nucleoid"/>
    <property type="evidence" value="ECO:0007669"/>
    <property type="project" value="TreeGrafter"/>
</dbReference>
<comment type="similarity">
    <text evidence="3">Belongs to the helicase family. RecQ subfamily.</text>
</comment>
<dbReference type="PANTHER" id="PTHR13710">
    <property type="entry name" value="DNA HELICASE RECQ FAMILY MEMBER"/>
    <property type="match status" value="1"/>
</dbReference>
<dbReference type="GO" id="GO:0009432">
    <property type="term" value="P:SOS response"/>
    <property type="evidence" value="ECO:0007669"/>
    <property type="project" value="UniProtKB-UniRule"/>
</dbReference>
<evidence type="ECO:0000256" key="1">
    <source>
        <dbReference type="ARBA" id="ARBA00001946"/>
    </source>
</evidence>
<dbReference type="SMART" id="SM00341">
    <property type="entry name" value="HRDC"/>
    <property type="match status" value="1"/>
</dbReference>
<sequence length="708" mass="80782">MIEAKNILQKYYGYSDFREGQKSIIENILSGHPTLGIMPTGGGKSICYQIPALLMDGVTIVISPLISLMKDQVDSLTSIGIAATYINSSISNEEIEERLYKVLKEEFKIIYIAPERLHTSQIASYFNKVNVSFIAVDEAHCLSQWGHDFRPSYRKIGSFIQQLQNKPLIAAFTATATEEVSEDIREVLRIEEKDTFITGFSRENLFFNVERGTDKEKYISKYLQANKEVSGIIYAATRKEVDSLTEKIATWGYSVSKYHGGMGEEERKVSQDKFLFDEVDVMVATNAFGMGIDKSNVRYVIHYNMPRTIESYYQEAGRAGRDGLKSECTILFNARDIQLQKFLIEQSLLNSERKSVEYQKLQAMVDYCFTTRCHQTYITEYFGESNTNDCGRCSNCSGDYEERDITIEAQKIFSCIKRMNERFGMTMVAKVLKGSKEKKLQQFNFHTLKTYGIMSNYTEKQIVELMNILSAEGYLFLTEGQFPVVKLGRRSTGVLTNGEKVLLKIKKQTTSVATDDALFEKLRQLRRLIAQERNVPPYVVFSDSTLLDISRELPTSKERMLAIKGVGEHKWEQFGEQFIKAIQEYIENNGGARKVPTGNATVINENVSTEPSHLVTISMFNNGSTLSEIAKQRNMSIFTIQNHFLKCDKEGIEVNWNYFIPEEYEELIVTTIKEIGTEKLKPIKEALPEEVDYMAIKATIAKHRLEVV</sequence>
<dbReference type="InterPro" id="IPR004589">
    <property type="entry name" value="DNA_helicase_ATP-dep_RecQ"/>
</dbReference>